<organism evidence="8 9">
    <name type="scientific">Thalassobacillus hwangdonensis</name>
    <dbReference type="NCBI Taxonomy" id="546108"/>
    <lineage>
        <taxon>Bacteria</taxon>
        <taxon>Bacillati</taxon>
        <taxon>Bacillota</taxon>
        <taxon>Bacilli</taxon>
        <taxon>Bacillales</taxon>
        <taxon>Bacillaceae</taxon>
        <taxon>Thalassobacillus</taxon>
    </lineage>
</organism>
<evidence type="ECO:0000256" key="3">
    <source>
        <dbReference type="ARBA" id="ARBA00023054"/>
    </source>
</evidence>
<comment type="function">
    <text evidence="5">Required for morphogenesis and for the elongation of the flagellar filament by facilitating polymerization of the flagellin monomers at the tip of growing filament. Forms a capping structure, which prevents flagellin subunits (transported through the central channel of the flagellum) from leaking out without polymerization at the distal end.</text>
</comment>
<sequence>MNNMRIGGLASGIDTDSIVKDLMKVERMPLDKLTKEKQSLEWKRDAYREMNTLLFELRNLSIDMTLSKNYKSKSVTSSNEQNVSATATPASGDNSYTISKVDQLATAATKISNGSISNTNKIDPSLGLMHAENNFATPITWNYGVMESETIKVTEERNDIALTHTYGNFTNSQNMNVLVDGKNYTVNTTATSEADLAEGEVWLNTSTGVLTFKDPLSKNNNVEVDYYLDQKIADFTGNGTQKVFSLGKRGIEESTFNGGTTITVGTTPYTITTEPDVFESQAADANIVLLDETAGNLVFKDAIADGESFSVSFQQKYGTFGLETYDEEGNASKLNFAFDGSKSLNNVINDINNSDIGVNAFYDSFSDKLTLTRDQTGNLNDSGDEIITSGTFLNNVLGFAGVTEDGGQNASFTINGLSTERFSNTFEINDVTFTLKNTFDSTVAGSGHAPATIGVSTDSEKVFENIKGFIEKYNETIGKINEKLNEEYYRDYKPLTDEEREAMTEKQAELWDEKAQSGLLKRDPLLSGGLSQLRTDFYSPISNISTQFSQLAQIGITTSSNYREGGKLEINEADLKKAIQDDPEAVKELFTANGDTYQEKGILRRMQDSLKGTMDRIYERAGRTTYTNEQFTMGRNLKDMNDQIDRFQDRLVQIEDRYWRQFTEMEKAIQRMNSQSSQLMNYFGGGM</sequence>
<dbReference type="Proteomes" id="UP001596990">
    <property type="component" value="Unassembled WGS sequence"/>
</dbReference>
<keyword evidence="8" id="KW-0966">Cell projection</keyword>
<keyword evidence="8" id="KW-0969">Cilium</keyword>
<dbReference type="PANTHER" id="PTHR30288:SF0">
    <property type="entry name" value="FLAGELLAR HOOK-ASSOCIATED PROTEIN 2"/>
    <property type="match status" value="1"/>
</dbReference>
<dbReference type="InterPro" id="IPR010809">
    <property type="entry name" value="FliD_C"/>
</dbReference>
<evidence type="ECO:0000313" key="8">
    <source>
        <dbReference type="EMBL" id="MFD1020308.1"/>
    </source>
</evidence>
<keyword evidence="4 5" id="KW-0975">Bacterial flagellum</keyword>
<dbReference type="InterPro" id="IPR003481">
    <property type="entry name" value="FliD_N"/>
</dbReference>
<keyword evidence="3" id="KW-0175">Coiled coil</keyword>
<keyword evidence="9" id="KW-1185">Reference proteome</keyword>
<name>A0ABW3L5K1_9BACI</name>
<accession>A0ABW3L5K1</accession>
<dbReference type="Pfam" id="PF07195">
    <property type="entry name" value="FliD_C"/>
    <property type="match status" value="1"/>
</dbReference>
<protein>
    <recommendedName>
        <fullName evidence="5">Flagellar hook-associated protein 2</fullName>
        <shortName evidence="5">HAP2</shortName>
    </recommendedName>
    <alternativeName>
        <fullName evidence="5">Flagellar cap protein</fullName>
    </alternativeName>
</protein>
<dbReference type="EMBL" id="JBHTKL010000005">
    <property type="protein sequence ID" value="MFD1020308.1"/>
    <property type="molecule type" value="Genomic_DNA"/>
</dbReference>
<evidence type="ECO:0000256" key="2">
    <source>
        <dbReference type="ARBA" id="ARBA00011255"/>
    </source>
</evidence>
<dbReference type="PANTHER" id="PTHR30288">
    <property type="entry name" value="FLAGELLAR CAP/ASSEMBLY PROTEIN FLID"/>
    <property type="match status" value="1"/>
</dbReference>
<gene>
    <name evidence="8" type="primary">fliD</name>
    <name evidence="8" type="ORF">ACFQ2J_14060</name>
</gene>
<evidence type="ECO:0000259" key="6">
    <source>
        <dbReference type="Pfam" id="PF02465"/>
    </source>
</evidence>
<evidence type="ECO:0000256" key="4">
    <source>
        <dbReference type="ARBA" id="ARBA00023143"/>
    </source>
</evidence>
<evidence type="ECO:0000256" key="1">
    <source>
        <dbReference type="ARBA" id="ARBA00009764"/>
    </source>
</evidence>
<comment type="similarity">
    <text evidence="1 5">Belongs to the FliD family.</text>
</comment>
<feature type="domain" description="Flagellar hook-associated protein 2 N-terminal" evidence="6">
    <location>
        <begin position="11"/>
        <end position="108"/>
    </location>
</feature>
<dbReference type="Pfam" id="PF02465">
    <property type="entry name" value="FliD_N"/>
    <property type="match status" value="1"/>
</dbReference>
<keyword evidence="8" id="KW-0282">Flagellum</keyword>
<feature type="domain" description="Flagellar hook-associated protein 2 C-terminal" evidence="7">
    <location>
        <begin position="407"/>
        <end position="674"/>
    </location>
</feature>
<evidence type="ECO:0000259" key="7">
    <source>
        <dbReference type="Pfam" id="PF07195"/>
    </source>
</evidence>
<dbReference type="RefSeq" id="WP_386062513.1">
    <property type="nucleotide sequence ID" value="NZ_JBHTKL010000005.1"/>
</dbReference>
<evidence type="ECO:0000256" key="5">
    <source>
        <dbReference type="RuleBase" id="RU362066"/>
    </source>
</evidence>
<reference evidence="9" key="1">
    <citation type="journal article" date="2019" name="Int. J. Syst. Evol. Microbiol.">
        <title>The Global Catalogue of Microorganisms (GCM) 10K type strain sequencing project: providing services to taxonomists for standard genome sequencing and annotation.</title>
        <authorList>
            <consortium name="The Broad Institute Genomics Platform"/>
            <consortium name="The Broad Institute Genome Sequencing Center for Infectious Disease"/>
            <person name="Wu L."/>
            <person name="Ma J."/>
        </authorList>
    </citation>
    <scope>NUCLEOTIDE SEQUENCE [LARGE SCALE GENOMIC DNA]</scope>
    <source>
        <strain evidence="9">CCUG 56607</strain>
    </source>
</reference>
<evidence type="ECO:0000313" key="9">
    <source>
        <dbReference type="Proteomes" id="UP001596990"/>
    </source>
</evidence>
<comment type="caution">
    <text evidence="8">The sequence shown here is derived from an EMBL/GenBank/DDBJ whole genome shotgun (WGS) entry which is preliminary data.</text>
</comment>
<dbReference type="InterPro" id="IPR040026">
    <property type="entry name" value="FliD"/>
</dbReference>
<proteinExistence type="inferred from homology"/>
<comment type="subunit">
    <text evidence="2 5">Homopentamer.</text>
</comment>
<keyword evidence="5" id="KW-0964">Secreted</keyword>
<comment type="subcellular location">
    <subcellularLocation>
        <location evidence="5">Secreted</location>
    </subcellularLocation>
    <subcellularLocation>
        <location evidence="5">Bacterial flagellum</location>
    </subcellularLocation>
</comment>